<gene>
    <name evidence="1" type="ORF">J2W31_002324</name>
</gene>
<evidence type="ECO:0000313" key="2">
    <source>
        <dbReference type="Proteomes" id="UP001242045"/>
    </source>
</evidence>
<accession>A0AAW8CXF1</accession>
<dbReference type="EMBL" id="JAUSRD010000004">
    <property type="protein sequence ID" value="MDP9893213.1"/>
    <property type="molecule type" value="Genomic_DNA"/>
</dbReference>
<dbReference type="AlphaFoldDB" id="A0AAW8CXF1"/>
<name>A0AAW8CXF1_9BURK</name>
<dbReference type="Proteomes" id="UP001242045">
    <property type="component" value="Unassembled WGS sequence"/>
</dbReference>
<reference evidence="1" key="1">
    <citation type="submission" date="2023-07" db="EMBL/GenBank/DDBJ databases">
        <title>Sorghum-associated microbial communities from plants grown in Nebraska, USA.</title>
        <authorList>
            <person name="Schachtman D."/>
        </authorList>
    </citation>
    <scope>NUCLEOTIDE SEQUENCE</scope>
    <source>
        <strain evidence="1">DS3754</strain>
    </source>
</reference>
<proteinExistence type="predicted"/>
<organism evidence="1 2">
    <name type="scientific">Variovorax boronicumulans</name>
    <dbReference type="NCBI Taxonomy" id="436515"/>
    <lineage>
        <taxon>Bacteria</taxon>
        <taxon>Pseudomonadati</taxon>
        <taxon>Pseudomonadota</taxon>
        <taxon>Betaproteobacteria</taxon>
        <taxon>Burkholderiales</taxon>
        <taxon>Comamonadaceae</taxon>
        <taxon>Variovorax</taxon>
    </lineage>
</organism>
<sequence>MKTAAQIRRENLNLLQRESGTLENVAARAGTSSVYLSQVRHQTIDLKTNRPRQMGSSMARRLERAFDKPLGWMDADHAEAAAEVPDEQFAPLANEPHTMGVNDKVRVPVIGSARIDQEDFVVDTSQGGGYVVGLSNDDPEGMYAVRLVGAAPFGFLREGQFLVFERNGDPFLNLYFLMKVGKNPQLAELLSDRDGRVSAEALVSKKRMTFATADLVGGVDCVMWVVSAGKFESPRKTSA</sequence>
<evidence type="ECO:0008006" key="3">
    <source>
        <dbReference type="Google" id="ProtNLM"/>
    </source>
</evidence>
<evidence type="ECO:0000313" key="1">
    <source>
        <dbReference type="EMBL" id="MDP9893213.1"/>
    </source>
</evidence>
<dbReference type="RefSeq" id="WP_307684845.1">
    <property type="nucleotide sequence ID" value="NZ_JAUSRD010000004.1"/>
</dbReference>
<comment type="caution">
    <text evidence="1">The sequence shown here is derived from an EMBL/GenBank/DDBJ whole genome shotgun (WGS) entry which is preliminary data.</text>
</comment>
<protein>
    <recommendedName>
        <fullName evidence="3">XRE family transcriptional regulator</fullName>
    </recommendedName>
</protein>